<keyword evidence="7" id="KW-0106">Calcium</keyword>
<keyword evidence="2 7" id="KW-0479">Metal-binding</keyword>
<dbReference type="Gene3D" id="3.40.390.10">
    <property type="entry name" value="Collagenase (Catalytic Domain)"/>
    <property type="match status" value="1"/>
</dbReference>
<dbReference type="GO" id="GO:0030198">
    <property type="term" value="P:extracellular matrix organization"/>
    <property type="evidence" value="ECO:0007669"/>
    <property type="project" value="TreeGrafter"/>
</dbReference>
<dbReference type="PANTHER" id="PTHR10201:SF323">
    <property type="entry name" value="MATRIX METALLOPROTEINASE-21"/>
    <property type="match status" value="1"/>
</dbReference>
<feature type="binding site" evidence="7">
    <location>
        <position position="160"/>
    </location>
    <ligand>
        <name>Zn(2+)</name>
        <dbReference type="ChEBI" id="CHEBI:29105"/>
        <label>1</label>
    </ligand>
</feature>
<protein>
    <recommendedName>
        <fullName evidence="8">Peptidase metallopeptidase domain-containing protein</fullName>
    </recommendedName>
</protein>
<evidence type="ECO:0000256" key="3">
    <source>
        <dbReference type="ARBA" id="ARBA00022801"/>
    </source>
</evidence>
<organism evidence="9">
    <name type="scientific">Haptolina ericina</name>
    <dbReference type="NCBI Taxonomy" id="156174"/>
    <lineage>
        <taxon>Eukaryota</taxon>
        <taxon>Haptista</taxon>
        <taxon>Haptophyta</taxon>
        <taxon>Prymnesiophyceae</taxon>
        <taxon>Prymnesiales</taxon>
        <taxon>Prymnesiaceae</taxon>
        <taxon>Haptolina</taxon>
    </lineage>
</organism>
<dbReference type="InterPro" id="IPR006026">
    <property type="entry name" value="Peptidase_Metallo"/>
</dbReference>
<keyword evidence="5" id="KW-0482">Metalloprotease</keyword>
<accession>A0A7S3F7H3</accession>
<dbReference type="InterPro" id="IPR021190">
    <property type="entry name" value="Pept_M10A"/>
</dbReference>
<dbReference type="SUPFAM" id="SSF55486">
    <property type="entry name" value="Metalloproteases ('zincins'), catalytic domain"/>
    <property type="match status" value="1"/>
</dbReference>
<gene>
    <name evidence="9" type="ORF">HERI1096_LOCUS28981</name>
</gene>
<evidence type="ECO:0000256" key="6">
    <source>
        <dbReference type="PIRSR" id="PIRSR621190-1"/>
    </source>
</evidence>
<dbReference type="GO" id="GO:0030574">
    <property type="term" value="P:collagen catabolic process"/>
    <property type="evidence" value="ECO:0007669"/>
    <property type="project" value="TreeGrafter"/>
</dbReference>
<feature type="binding site" evidence="7">
    <location>
        <position position="185"/>
    </location>
    <ligand>
        <name>Zn(2+)</name>
        <dbReference type="ChEBI" id="CHEBI:29105"/>
        <label>2</label>
        <note>catalytic</note>
    </ligand>
</feature>
<dbReference type="PRINTS" id="PR00138">
    <property type="entry name" value="MATRIXIN"/>
</dbReference>
<evidence type="ECO:0000256" key="4">
    <source>
        <dbReference type="ARBA" id="ARBA00022833"/>
    </source>
</evidence>
<comment type="cofactor">
    <cofactor evidence="7">
        <name>Zn(2+)</name>
        <dbReference type="ChEBI" id="CHEBI:29105"/>
    </cofactor>
    <text evidence="7">Binds 2 Zn(2+) ions per subunit.</text>
</comment>
<dbReference type="SMART" id="SM00235">
    <property type="entry name" value="ZnMc"/>
    <property type="match status" value="1"/>
</dbReference>
<dbReference type="PANTHER" id="PTHR10201">
    <property type="entry name" value="MATRIX METALLOPROTEINASE"/>
    <property type="match status" value="1"/>
</dbReference>
<name>A0A7S3F7H3_9EUKA</name>
<keyword evidence="1" id="KW-0645">Protease</keyword>
<evidence type="ECO:0000256" key="5">
    <source>
        <dbReference type="ARBA" id="ARBA00023049"/>
    </source>
</evidence>
<feature type="binding site" evidence="7">
    <location>
        <position position="114"/>
    </location>
    <ligand>
        <name>Ca(2+)</name>
        <dbReference type="ChEBI" id="CHEBI:29108"/>
        <label>2</label>
    </ligand>
</feature>
<feature type="binding site" evidence="7">
    <location>
        <position position="131"/>
    </location>
    <ligand>
        <name>Ca(2+)</name>
        <dbReference type="ChEBI" id="CHEBI:29108"/>
        <label>3</label>
    </ligand>
</feature>
<dbReference type="EMBL" id="HBHX01052501">
    <property type="protein sequence ID" value="CAE0132012.1"/>
    <property type="molecule type" value="Transcribed_RNA"/>
</dbReference>
<feature type="binding site" evidence="7">
    <location>
        <position position="191"/>
    </location>
    <ligand>
        <name>Zn(2+)</name>
        <dbReference type="ChEBI" id="CHEBI:29105"/>
        <label>2</label>
        <note>catalytic</note>
    </ligand>
</feature>
<evidence type="ECO:0000313" key="9">
    <source>
        <dbReference type="EMBL" id="CAE0132012.1"/>
    </source>
</evidence>
<reference evidence="9" key="1">
    <citation type="submission" date="2021-01" db="EMBL/GenBank/DDBJ databases">
        <authorList>
            <person name="Corre E."/>
            <person name="Pelletier E."/>
            <person name="Niang G."/>
            <person name="Scheremetjew M."/>
            <person name="Finn R."/>
            <person name="Kale V."/>
            <person name="Holt S."/>
            <person name="Cochrane G."/>
            <person name="Meng A."/>
            <person name="Brown T."/>
            <person name="Cohen L."/>
        </authorList>
    </citation>
    <scope>NUCLEOTIDE SEQUENCE</scope>
    <source>
        <strain evidence="9">CCMP281</strain>
    </source>
</reference>
<dbReference type="GO" id="GO:0031012">
    <property type="term" value="C:extracellular matrix"/>
    <property type="evidence" value="ECO:0007669"/>
    <property type="project" value="InterPro"/>
</dbReference>
<keyword evidence="4 7" id="KW-0862">Zinc</keyword>
<dbReference type="GO" id="GO:0006508">
    <property type="term" value="P:proteolysis"/>
    <property type="evidence" value="ECO:0007669"/>
    <property type="project" value="UniProtKB-KW"/>
</dbReference>
<feature type="binding site" evidence="7">
    <location>
        <position position="132"/>
    </location>
    <ligand>
        <name>Ca(2+)</name>
        <dbReference type="ChEBI" id="CHEBI:29108"/>
        <label>3</label>
    </ligand>
</feature>
<dbReference type="GO" id="GO:0008270">
    <property type="term" value="F:zinc ion binding"/>
    <property type="evidence" value="ECO:0007669"/>
    <property type="project" value="InterPro"/>
</dbReference>
<dbReference type="InterPro" id="IPR001818">
    <property type="entry name" value="Pept_M10_metallopeptidase"/>
</dbReference>
<keyword evidence="3" id="KW-0378">Hydrolase</keyword>
<sequence>MLLGFARFGRRGLHSHSWQSFQRAAGLPDNGEVTAETLTALRVSLHADYEGLSLLPGATPGGVVTWSIDVDTLPIQLKIDPVLQEFHNAFAPWSKATSINFVYVPLDPEGGLPDILLSFRNRTPGNEFAFDGPGGSLAAASLGALVFDASERWELSGTAHPHRQVLDWDEEYFALLPVAIHEIGHALGLDHSDGPNDVMSPYYDAKRVKLSENDIQRVQAVIGSV</sequence>
<dbReference type="InterPro" id="IPR024079">
    <property type="entry name" value="MetalloPept_cat_dom_sf"/>
</dbReference>
<evidence type="ECO:0000256" key="1">
    <source>
        <dbReference type="ARBA" id="ARBA00022670"/>
    </source>
</evidence>
<proteinExistence type="predicted"/>
<evidence type="ECO:0000256" key="7">
    <source>
        <dbReference type="PIRSR" id="PIRSR621190-2"/>
    </source>
</evidence>
<dbReference type="Pfam" id="PF00413">
    <property type="entry name" value="Peptidase_M10"/>
    <property type="match status" value="1"/>
</dbReference>
<feature type="binding site" evidence="7">
    <location>
        <position position="199"/>
    </location>
    <ligand>
        <name>Zn(2+)</name>
        <dbReference type="ChEBI" id="CHEBI:29105"/>
        <label>2</label>
        <note>catalytic</note>
    </ligand>
</feature>
<feature type="active site" evidence="6">
    <location>
        <position position="182"/>
    </location>
</feature>
<feature type="domain" description="Peptidase metallopeptidase" evidence="8">
    <location>
        <begin position="52"/>
        <end position="224"/>
    </location>
</feature>
<dbReference type="GO" id="GO:0004222">
    <property type="term" value="F:metalloendopeptidase activity"/>
    <property type="evidence" value="ECO:0007669"/>
    <property type="project" value="InterPro"/>
</dbReference>
<evidence type="ECO:0000256" key="2">
    <source>
        <dbReference type="ARBA" id="ARBA00022723"/>
    </source>
</evidence>
<evidence type="ECO:0000259" key="8">
    <source>
        <dbReference type="SMART" id="SM00235"/>
    </source>
</evidence>
<dbReference type="AlphaFoldDB" id="A0A7S3F7H3"/>
<comment type="cofactor">
    <cofactor evidence="7">
        <name>Ca(2+)</name>
        <dbReference type="ChEBI" id="CHEBI:29108"/>
    </cofactor>
    <text evidence="7">Can bind about 5 Ca(2+) ions per subunit.</text>
</comment>
<feature type="binding site" evidence="7">
    <location>
        <position position="181"/>
    </location>
    <ligand>
        <name>Zn(2+)</name>
        <dbReference type="ChEBI" id="CHEBI:29105"/>
        <label>2</label>
        <note>catalytic</note>
    </ligand>
</feature>